<accession>A0ABV4XQK3</accession>
<evidence type="ECO:0000313" key="2">
    <source>
        <dbReference type="Proteomes" id="UP001576784"/>
    </source>
</evidence>
<organism evidence="1 2">
    <name type="scientific">Floridaenema flaviceps BLCC-F50</name>
    <dbReference type="NCBI Taxonomy" id="3153642"/>
    <lineage>
        <taxon>Bacteria</taxon>
        <taxon>Bacillati</taxon>
        <taxon>Cyanobacteriota</taxon>
        <taxon>Cyanophyceae</taxon>
        <taxon>Oscillatoriophycideae</taxon>
        <taxon>Aerosakkonematales</taxon>
        <taxon>Aerosakkonemataceae</taxon>
        <taxon>Floridanema</taxon>
        <taxon>Floridanema flaviceps</taxon>
    </lineage>
</organism>
<dbReference type="RefSeq" id="WP_413263049.1">
    <property type="nucleotide sequence ID" value="NZ_JBHFNR010000075.1"/>
</dbReference>
<reference evidence="1 2" key="1">
    <citation type="submission" date="2024-09" db="EMBL/GenBank/DDBJ databases">
        <title>Floridaenema gen nov. (Aerosakkonemataceae, Aerosakkonematales ord. nov., Cyanobacteria) from benthic tropical and subtropical fresh waters, with the description of four new species.</title>
        <authorList>
            <person name="Moretto J.A."/>
            <person name="Berthold D.E."/>
            <person name="Lefler F.W."/>
            <person name="Huang I.-S."/>
            <person name="Laughinghouse H. IV."/>
        </authorList>
    </citation>
    <scope>NUCLEOTIDE SEQUENCE [LARGE SCALE GENOMIC DNA]</scope>
    <source>
        <strain evidence="1 2">BLCC-F50</strain>
    </source>
</reference>
<evidence type="ECO:0000313" key="1">
    <source>
        <dbReference type="EMBL" id="MFB2893387.1"/>
    </source>
</evidence>
<dbReference type="InterPro" id="IPR002636">
    <property type="entry name" value="DUF29"/>
</dbReference>
<keyword evidence="2" id="KW-1185">Reference proteome</keyword>
<gene>
    <name evidence="1" type="ORF">ACE1CI_10780</name>
</gene>
<dbReference type="Gene3D" id="1.20.1220.20">
    <property type="entry name" value="Uncharcterised protein PF01724"/>
    <property type="match status" value="1"/>
</dbReference>
<comment type="caution">
    <text evidence="1">The sequence shown here is derived from an EMBL/GenBank/DDBJ whole genome shotgun (WGS) entry which is preliminary data.</text>
</comment>
<name>A0ABV4XQK3_9CYAN</name>
<dbReference type="Pfam" id="PF01724">
    <property type="entry name" value="DUF29"/>
    <property type="match status" value="1"/>
</dbReference>
<dbReference type="EMBL" id="JBHFNR010000075">
    <property type="protein sequence ID" value="MFB2893387.1"/>
    <property type="molecule type" value="Genomic_DNA"/>
</dbReference>
<dbReference type="Proteomes" id="UP001576784">
    <property type="component" value="Unassembled WGS sequence"/>
</dbReference>
<sequence>MTPFLPSTANQLSILYEQDYYLWLETTAKILREGQVSLLDTANLLEEIEDMGRSEKRAVYSNLKILLMHLLKYRYQPEKRSQSWIATIVEHRQRLKKAFKESPSLQPYFAEILNECYQDARELAAAETGLAIDVFPVESPFVVAEILHSDYLIADDND</sequence>
<protein>
    <submittedName>
        <fullName evidence="1">DUF29 domain-containing protein</fullName>
    </submittedName>
</protein>
<proteinExistence type="predicted"/>
<dbReference type="PANTHER" id="PTHR34235:SF3">
    <property type="entry name" value="SLR1203 PROTEIN"/>
    <property type="match status" value="1"/>
</dbReference>
<dbReference type="PANTHER" id="PTHR34235">
    <property type="entry name" value="SLR1203 PROTEIN-RELATED"/>
    <property type="match status" value="1"/>
</dbReference>